<dbReference type="PROSITE" id="PS50928">
    <property type="entry name" value="ABC_TM1"/>
    <property type="match status" value="1"/>
</dbReference>
<dbReference type="Pfam" id="PF00528">
    <property type="entry name" value="BPD_transp_1"/>
    <property type="match status" value="1"/>
</dbReference>
<evidence type="ECO:0000256" key="6">
    <source>
        <dbReference type="ARBA" id="ARBA00022989"/>
    </source>
</evidence>
<reference evidence="11" key="1">
    <citation type="submission" date="2020-08" db="EMBL/GenBank/DDBJ databases">
        <title>Taxonomic study for Lactobacillus species isolated from hardwood bark.</title>
        <authorList>
            <person name="Tohno M."/>
            <person name="Tanizawa Y."/>
        </authorList>
    </citation>
    <scope>NUCLEOTIDE SEQUENCE</scope>
    <source>
        <strain evidence="11">B40</strain>
    </source>
</reference>
<keyword evidence="7 8" id="KW-0472">Membrane</keyword>
<keyword evidence="3 8" id="KW-0813">Transport</keyword>
<comment type="caution">
    <text evidence="11">The sequence shown here is derived from an EMBL/GenBank/DDBJ whole genome shotgun (WGS) entry which is preliminary data.</text>
</comment>
<gene>
    <name evidence="11" type="primary">pstC</name>
    <name evidence="11" type="ORF">LCB40_16470</name>
</gene>
<comment type="subcellular location">
    <subcellularLocation>
        <location evidence="1 8">Cell membrane</location>
        <topology evidence="1 8">Multi-pass membrane protein</topology>
    </subcellularLocation>
</comment>
<name>A0A916VIG2_9LACO</name>
<keyword evidence="12" id="KW-1185">Reference proteome</keyword>
<feature type="transmembrane region" description="Helical" evidence="8">
    <location>
        <begin position="206"/>
        <end position="227"/>
    </location>
</feature>
<dbReference type="InterPro" id="IPR000515">
    <property type="entry name" value="MetI-like"/>
</dbReference>
<keyword evidence="9" id="KW-0592">Phosphate transport</keyword>
<proteinExistence type="inferred from homology"/>
<dbReference type="GO" id="GO:0005315">
    <property type="term" value="F:phosphate transmembrane transporter activity"/>
    <property type="evidence" value="ECO:0007669"/>
    <property type="project" value="InterPro"/>
</dbReference>
<dbReference type="CDD" id="cd06261">
    <property type="entry name" value="TM_PBP2"/>
    <property type="match status" value="1"/>
</dbReference>
<feature type="transmembrane region" description="Helical" evidence="8">
    <location>
        <begin position="24"/>
        <end position="45"/>
    </location>
</feature>
<accession>A0A916VIG2</accession>
<dbReference type="EMBL" id="BMAY01000019">
    <property type="protein sequence ID" value="GFZ27767.1"/>
    <property type="molecule type" value="Genomic_DNA"/>
</dbReference>
<dbReference type="GO" id="GO:0006817">
    <property type="term" value="P:phosphate ion transport"/>
    <property type="evidence" value="ECO:0007669"/>
    <property type="project" value="UniProtKB-KW"/>
</dbReference>
<feature type="transmembrane region" description="Helical" evidence="8">
    <location>
        <begin position="278"/>
        <end position="300"/>
    </location>
</feature>
<evidence type="ECO:0000256" key="8">
    <source>
        <dbReference type="RuleBase" id="RU363032"/>
    </source>
</evidence>
<comment type="similarity">
    <text evidence="2 9">Belongs to the binding-protein-dependent transport system permease family. CysTW subfamily.</text>
</comment>
<dbReference type="InterPro" id="IPR035906">
    <property type="entry name" value="MetI-like_sf"/>
</dbReference>
<protein>
    <recommendedName>
        <fullName evidence="9">Phosphate transport system permease protein</fullName>
    </recommendedName>
</protein>
<evidence type="ECO:0000256" key="1">
    <source>
        <dbReference type="ARBA" id="ARBA00004651"/>
    </source>
</evidence>
<evidence type="ECO:0000256" key="4">
    <source>
        <dbReference type="ARBA" id="ARBA00022475"/>
    </source>
</evidence>
<keyword evidence="5 8" id="KW-0812">Transmembrane</keyword>
<keyword evidence="4 9" id="KW-1003">Cell membrane</keyword>
<feature type="transmembrane region" description="Helical" evidence="8">
    <location>
        <begin position="87"/>
        <end position="110"/>
    </location>
</feature>
<feature type="transmembrane region" description="Helical" evidence="8">
    <location>
        <begin position="130"/>
        <end position="150"/>
    </location>
</feature>
<comment type="function">
    <text evidence="9">Part of the binding-protein-dependent transport system for phosphate; probably responsible for the translocation of the substrate across the membrane.</text>
</comment>
<dbReference type="PANTHER" id="PTHR30425:SF2">
    <property type="entry name" value="ABC TRANSPORTER PERMEASE PROTEIN YQGH-RELATED"/>
    <property type="match status" value="1"/>
</dbReference>
<feature type="transmembrane region" description="Helical" evidence="8">
    <location>
        <begin position="162"/>
        <end position="185"/>
    </location>
</feature>
<dbReference type="Gene3D" id="1.10.3720.10">
    <property type="entry name" value="MetI-like"/>
    <property type="match status" value="1"/>
</dbReference>
<evidence type="ECO:0000256" key="5">
    <source>
        <dbReference type="ARBA" id="ARBA00022692"/>
    </source>
</evidence>
<dbReference type="InterPro" id="IPR051124">
    <property type="entry name" value="Phosphate_Transport_Permease"/>
</dbReference>
<sequence>MDADIKKRLLSPSKATKQERRGKTVTFITAAFIIVLTFAIIVFIANLGLRTFYKDNVNIWEFLTGTAWNPGEVDSHGHPIAGAAPMIVTSILVTLLSAVIATPFALAIGVYMTEYASKRQRQILRPMIELFTGIPSVVYGFLGLTILVPLMRNTFGGTGFGILPAILVLFFMILPTITSMTVDALKAVPVSFRQAALALGATKWQSIYKIVFRAALPGIFTAIIFGMSRAFGEALAVQMVIGNSILMPENLVSPTSTLTSQLTSQIGNTIMGSVQNDALWSLALILLLMSLFFNVLVRFITKKGKMNGR</sequence>
<dbReference type="AlphaFoldDB" id="A0A916VIG2"/>
<feature type="domain" description="ABC transmembrane type-1" evidence="10">
    <location>
        <begin position="87"/>
        <end position="297"/>
    </location>
</feature>
<evidence type="ECO:0000256" key="3">
    <source>
        <dbReference type="ARBA" id="ARBA00022448"/>
    </source>
</evidence>
<dbReference type="SUPFAM" id="SSF161098">
    <property type="entry name" value="MetI-like"/>
    <property type="match status" value="1"/>
</dbReference>
<evidence type="ECO:0000313" key="12">
    <source>
        <dbReference type="Proteomes" id="UP000677218"/>
    </source>
</evidence>
<dbReference type="PANTHER" id="PTHR30425">
    <property type="entry name" value="PHOSPHATE TRANSPORT SYSTEM PERMEASE PROTEIN PST"/>
    <property type="match status" value="1"/>
</dbReference>
<dbReference type="InterPro" id="IPR011864">
    <property type="entry name" value="Phosphate_PstC"/>
</dbReference>
<evidence type="ECO:0000313" key="11">
    <source>
        <dbReference type="EMBL" id="GFZ27767.1"/>
    </source>
</evidence>
<dbReference type="Proteomes" id="UP000677218">
    <property type="component" value="Unassembled WGS sequence"/>
</dbReference>
<dbReference type="NCBIfam" id="TIGR02138">
    <property type="entry name" value="phosphate_pstC"/>
    <property type="match status" value="1"/>
</dbReference>
<dbReference type="RefSeq" id="WP_212781447.1">
    <property type="nucleotide sequence ID" value="NZ_BMAY01000019.1"/>
</dbReference>
<evidence type="ECO:0000256" key="9">
    <source>
        <dbReference type="RuleBase" id="RU363054"/>
    </source>
</evidence>
<organism evidence="11 12">
    <name type="scientific">Lactobacillus corticis</name>
    <dbReference type="NCBI Taxonomy" id="2201249"/>
    <lineage>
        <taxon>Bacteria</taxon>
        <taxon>Bacillati</taxon>
        <taxon>Bacillota</taxon>
        <taxon>Bacilli</taxon>
        <taxon>Lactobacillales</taxon>
        <taxon>Lactobacillaceae</taxon>
        <taxon>Lactobacillus</taxon>
    </lineage>
</organism>
<keyword evidence="6 8" id="KW-1133">Transmembrane helix</keyword>
<evidence type="ECO:0000259" key="10">
    <source>
        <dbReference type="PROSITE" id="PS50928"/>
    </source>
</evidence>
<evidence type="ECO:0000256" key="2">
    <source>
        <dbReference type="ARBA" id="ARBA00007069"/>
    </source>
</evidence>
<dbReference type="GO" id="GO:0005886">
    <property type="term" value="C:plasma membrane"/>
    <property type="evidence" value="ECO:0007669"/>
    <property type="project" value="UniProtKB-SubCell"/>
</dbReference>
<evidence type="ECO:0000256" key="7">
    <source>
        <dbReference type="ARBA" id="ARBA00023136"/>
    </source>
</evidence>